<feature type="transmembrane region" description="Helical" evidence="6">
    <location>
        <begin position="178"/>
        <end position="197"/>
    </location>
</feature>
<evidence type="ECO:0000256" key="1">
    <source>
        <dbReference type="ARBA" id="ARBA00004651"/>
    </source>
</evidence>
<reference evidence="7" key="1">
    <citation type="submission" date="2021-11" db="EMBL/GenBank/DDBJ databases">
        <authorList>
            <person name="Rodrigo-Torres L."/>
            <person name="Arahal R. D."/>
            <person name="Lucena T."/>
        </authorList>
    </citation>
    <scope>NUCLEOTIDE SEQUENCE</scope>
    <source>
        <strain evidence="7">CECT 7928</strain>
    </source>
</reference>
<protein>
    <recommendedName>
        <fullName evidence="9">Lipopolysaccharide biosynthesis protein</fullName>
    </recommendedName>
</protein>
<evidence type="ECO:0000256" key="4">
    <source>
        <dbReference type="ARBA" id="ARBA00022989"/>
    </source>
</evidence>
<dbReference type="PANTHER" id="PTHR30250">
    <property type="entry name" value="PST FAMILY PREDICTED COLANIC ACID TRANSPORTER"/>
    <property type="match status" value="1"/>
</dbReference>
<proteinExistence type="predicted"/>
<comment type="caution">
    <text evidence="7">The sequence shown here is derived from an EMBL/GenBank/DDBJ whole genome shotgun (WGS) entry which is preliminary data.</text>
</comment>
<dbReference type="Proteomes" id="UP000838748">
    <property type="component" value="Unassembled WGS sequence"/>
</dbReference>
<keyword evidence="5 6" id="KW-0472">Membrane</keyword>
<feature type="transmembrane region" description="Helical" evidence="6">
    <location>
        <begin position="438"/>
        <end position="456"/>
    </location>
</feature>
<dbReference type="PANTHER" id="PTHR30250:SF11">
    <property type="entry name" value="O-ANTIGEN TRANSPORTER-RELATED"/>
    <property type="match status" value="1"/>
</dbReference>
<evidence type="ECO:0000256" key="2">
    <source>
        <dbReference type="ARBA" id="ARBA00022475"/>
    </source>
</evidence>
<feature type="transmembrane region" description="Helical" evidence="6">
    <location>
        <begin position="120"/>
        <end position="142"/>
    </location>
</feature>
<gene>
    <name evidence="7" type="ORF">VMF7928_00243</name>
</gene>
<feature type="transmembrane region" description="Helical" evidence="6">
    <location>
        <begin position="319"/>
        <end position="337"/>
    </location>
</feature>
<sequence>MMKQLDLSAFKSMSIYAVSLFLMKGVSLLMLPVMANYLSPTQLGELELLATTTAFLCLLVGLSMHENLYRFVGAIKSAPQRLSQTASIYYSCLVISAVLCLALIWLIQQLKHHLTMFTEYQLILVVVVLLFESALAISTAWLRMQDKAMTFLKVSVVCTVLQVTLILTVLMTKPEVTSIFAAGVFATFVQFLILHCINQFKPVLPSYGELKKYFIYSLPLMLSALVAFGLNGAERWFIAYSSSLETLGLYAIAAKFALAMCILVQPFGMWWMPKRFETLNHSGVHKASMITELGIFYVCSLAVLVGIGAQLVIRVALPDVYASACALVIGTIFMAMLKEISDLINIGLLYQKKTHWLLAINISSTAVGLSLCWITLSLGVWGVIISIISAQAIRLALITYFSQYVYSIPYQYLRIVASMCMAVFILGLTQWITTVIGLILLVVCLLAAVSGTCWYFKRDALYQLLSNRLPRLT</sequence>
<dbReference type="InterPro" id="IPR002797">
    <property type="entry name" value="Polysacc_synth"/>
</dbReference>
<keyword evidence="4 6" id="KW-1133">Transmembrane helix</keyword>
<feature type="transmembrane region" description="Helical" evidence="6">
    <location>
        <begin position="86"/>
        <end position="108"/>
    </location>
</feature>
<evidence type="ECO:0000313" key="7">
    <source>
        <dbReference type="EMBL" id="CAH0536149.1"/>
    </source>
</evidence>
<evidence type="ECO:0000313" key="8">
    <source>
        <dbReference type="Proteomes" id="UP000838748"/>
    </source>
</evidence>
<feature type="transmembrane region" description="Helical" evidence="6">
    <location>
        <begin position="293"/>
        <end position="313"/>
    </location>
</feature>
<evidence type="ECO:0008006" key="9">
    <source>
        <dbReference type="Google" id="ProtNLM"/>
    </source>
</evidence>
<dbReference type="Pfam" id="PF01943">
    <property type="entry name" value="Polysacc_synt"/>
    <property type="match status" value="1"/>
</dbReference>
<accession>A0ABN8E0D3</accession>
<feature type="transmembrane region" description="Helical" evidence="6">
    <location>
        <begin position="357"/>
        <end position="376"/>
    </location>
</feature>
<feature type="transmembrane region" description="Helical" evidence="6">
    <location>
        <begin position="250"/>
        <end position="272"/>
    </location>
</feature>
<dbReference type="RefSeq" id="WP_237359651.1">
    <property type="nucleotide sequence ID" value="NZ_CAKLDM010000001.1"/>
</dbReference>
<feature type="transmembrane region" description="Helical" evidence="6">
    <location>
        <begin position="413"/>
        <end position="432"/>
    </location>
</feature>
<comment type="subcellular location">
    <subcellularLocation>
        <location evidence="1">Cell membrane</location>
        <topology evidence="1">Multi-pass membrane protein</topology>
    </subcellularLocation>
</comment>
<feature type="transmembrane region" description="Helical" evidence="6">
    <location>
        <begin position="213"/>
        <end position="230"/>
    </location>
</feature>
<organism evidence="7 8">
    <name type="scientific">Vibrio marisflavi CECT 7928</name>
    <dbReference type="NCBI Taxonomy" id="634439"/>
    <lineage>
        <taxon>Bacteria</taxon>
        <taxon>Pseudomonadati</taxon>
        <taxon>Pseudomonadota</taxon>
        <taxon>Gammaproteobacteria</taxon>
        <taxon>Vibrionales</taxon>
        <taxon>Vibrionaceae</taxon>
        <taxon>Vibrio</taxon>
    </lineage>
</organism>
<feature type="transmembrane region" description="Helical" evidence="6">
    <location>
        <begin position="154"/>
        <end position="172"/>
    </location>
</feature>
<feature type="transmembrane region" description="Helical" evidence="6">
    <location>
        <begin position="12"/>
        <end position="34"/>
    </location>
</feature>
<feature type="transmembrane region" description="Helical" evidence="6">
    <location>
        <begin position="382"/>
        <end position="401"/>
    </location>
</feature>
<name>A0ABN8E0D3_9VIBR</name>
<evidence type="ECO:0000256" key="3">
    <source>
        <dbReference type="ARBA" id="ARBA00022692"/>
    </source>
</evidence>
<keyword evidence="8" id="KW-1185">Reference proteome</keyword>
<dbReference type="EMBL" id="CAKLDM010000001">
    <property type="protein sequence ID" value="CAH0536149.1"/>
    <property type="molecule type" value="Genomic_DNA"/>
</dbReference>
<keyword evidence="2" id="KW-1003">Cell membrane</keyword>
<feature type="transmembrane region" description="Helical" evidence="6">
    <location>
        <begin position="46"/>
        <end position="65"/>
    </location>
</feature>
<dbReference type="InterPro" id="IPR050833">
    <property type="entry name" value="Poly_Biosynth_Transport"/>
</dbReference>
<evidence type="ECO:0000256" key="6">
    <source>
        <dbReference type="SAM" id="Phobius"/>
    </source>
</evidence>
<keyword evidence="3 6" id="KW-0812">Transmembrane</keyword>
<evidence type="ECO:0000256" key="5">
    <source>
        <dbReference type="ARBA" id="ARBA00023136"/>
    </source>
</evidence>